<keyword evidence="1" id="KW-0472">Membrane</keyword>
<keyword evidence="1" id="KW-0812">Transmembrane</keyword>
<sequence>MLNQLLAQDLNFSLNVPANSGFENLVNLSFGTLISAGIQLVLVVAAIVFFFILVLGGIKWITSGGDKGNTEAARNQITAALVGLVIVFAAWAIIQIIEQFFNINILGGLRLLP</sequence>
<dbReference type="InterPro" id="IPR043993">
    <property type="entry name" value="T4SS_pilin"/>
</dbReference>
<evidence type="ECO:0000313" key="3">
    <source>
        <dbReference type="Proteomes" id="UP000177053"/>
    </source>
</evidence>
<protein>
    <submittedName>
        <fullName evidence="2">Uncharacterized protein</fullName>
    </submittedName>
</protein>
<gene>
    <name evidence="2" type="ORF">A2Z22_02855</name>
</gene>
<dbReference type="Pfam" id="PF18895">
    <property type="entry name" value="T4SS_pilin"/>
    <property type="match status" value="1"/>
</dbReference>
<name>A0A1F7X750_9BACT</name>
<dbReference type="Proteomes" id="UP000177053">
    <property type="component" value="Unassembled WGS sequence"/>
</dbReference>
<dbReference type="AlphaFoldDB" id="A0A1F7X750"/>
<feature type="transmembrane region" description="Helical" evidence="1">
    <location>
        <begin position="77"/>
        <end position="97"/>
    </location>
</feature>
<reference evidence="2 3" key="1">
    <citation type="journal article" date="2016" name="Nat. Commun.">
        <title>Thousands of microbial genomes shed light on interconnected biogeochemical processes in an aquifer system.</title>
        <authorList>
            <person name="Anantharaman K."/>
            <person name="Brown C.T."/>
            <person name="Hug L.A."/>
            <person name="Sharon I."/>
            <person name="Castelle C.J."/>
            <person name="Probst A.J."/>
            <person name="Thomas B.C."/>
            <person name="Singh A."/>
            <person name="Wilkins M.J."/>
            <person name="Karaoz U."/>
            <person name="Brodie E.L."/>
            <person name="Williams K.H."/>
            <person name="Hubbard S.S."/>
            <person name="Banfield J.F."/>
        </authorList>
    </citation>
    <scope>NUCLEOTIDE SEQUENCE [LARGE SCALE GENOMIC DNA]</scope>
</reference>
<organism evidence="2 3">
    <name type="scientific">Candidatus Woesebacteria bacterium RBG_16_34_12</name>
    <dbReference type="NCBI Taxonomy" id="1802480"/>
    <lineage>
        <taxon>Bacteria</taxon>
        <taxon>Candidatus Woeseibacteriota</taxon>
    </lineage>
</organism>
<feature type="transmembrane region" description="Helical" evidence="1">
    <location>
        <begin position="33"/>
        <end position="56"/>
    </location>
</feature>
<comment type="caution">
    <text evidence="2">The sequence shown here is derived from an EMBL/GenBank/DDBJ whole genome shotgun (WGS) entry which is preliminary data.</text>
</comment>
<evidence type="ECO:0000256" key="1">
    <source>
        <dbReference type="SAM" id="Phobius"/>
    </source>
</evidence>
<keyword evidence="1" id="KW-1133">Transmembrane helix</keyword>
<evidence type="ECO:0000313" key="2">
    <source>
        <dbReference type="EMBL" id="OGM10801.1"/>
    </source>
</evidence>
<proteinExistence type="predicted"/>
<dbReference type="EMBL" id="MGFS01000028">
    <property type="protein sequence ID" value="OGM10801.1"/>
    <property type="molecule type" value="Genomic_DNA"/>
</dbReference>
<accession>A0A1F7X750</accession>